<dbReference type="GO" id="GO:0005886">
    <property type="term" value="C:plasma membrane"/>
    <property type="evidence" value="ECO:0007669"/>
    <property type="project" value="UniProtKB-SubCell"/>
</dbReference>
<protein>
    <submittedName>
        <fullName evidence="11">Olfactory receptor family 10 subfamily S member 1</fullName>
    </submittedName>
</protein>
<evidence type="ECO:0000256" key="7">
    <source>
        <dbReference type="ARBA" id="ARBA00023136"/>
    </source>
</evidence>
<evidence type="ECO:0000259" key="10">
    <source>
        <dbReference type="PROSITE" id="PS50262"/>
    </source>
</evidence>
<dbReference type="PROSITE" id="PS50262">
    <property type="entry name" value="G_PROTEIN_RECEP_F1_2"/>
    <property type="match status" value="1"/>
</dbReference>
<dbReference type="GeneTree" id="ENSGT01050000244869"/>
<name>A0A670Z1K6_PSETE</name>
<feature type="transmembrane region" description="Helical" evidence="9">
    <location>
        <begin position="201"/>
        <end position="224"/>
    </location>
</feature>
<keyword evidence="2" id="KW-1003">Cell membrane</keyword>
<dbReference type="InterPro" id="IPR000725">
    <property type="entry name" value="Olfact_rcpt"/>
</dbReference>
<dbReference type="GO" id="GO:0004984">
    <property type="term" value="F:olfactory receptor activity"/>
    <property type="evidence" value="ECO:0007669"/>
    <property type="project" value="InterPro"/>
</dbReference>
<dbReference type="OMA" id="WATGAIH"/>
<keyword evidence="4 9" id="KW-0812">Transmembrane</keyword>
<accession>A0A670Z1K6</accession>
<comment type="subcellular location">
    <subcellularLocation>
        <location evidence="1">Cell membrane</location>
        <topology evidence="1">Multi-pass membrane protein</topology>
    </subcellularLocation>
</comment>
<feature type="transmembrane region" description="Helical" evidence="9">
    <location>
        <begin position="138"/>
        <end position="156"/>
    </location>
</feature>
<feature type="transmembrane region" description="Helical" evidence="9">
    <location>
        <begin position="57"/>
        <end position="79"/>
    </location>
</feature>
<reference evidence="11" key="2">
    <citation type="submission" date="2025-09" db="UniProtKB">
        <authorList>
            <consortium name="Ensembl"/>
        </authorList>
    </citation>
    <scope>IDENTIFICATION</scope>
</reference>
<sequence>NQTKVSVFILESVPNTAQFPLLFFIIFMVIYLLTVLGNLIILVTIVVESHLSGLPMYFFLCNLSLLDTCLSSVTVPQILVSFIAPSHRTISFGSCVLQLYTFHFLASTECFLYTVMAYDHYLAICHPLNYTTLMNRRISLGLITATWFTGSFHAAIHTSLTFRLPYYGPSWVNYFFCDIPPVLKLACANITVNHAVIRINIALVGTGCFLLICISYSYIASVFLKIQTMEERHRAFSTCSAHLTVVLLYYSPSIFIYMHPASSNAMYGMLAVFYAIITPMLNPFIYMLRNKEVKRSL</sequence>
<organism evidence="11 12">
    <name type="scientific">Pseudonaja textilis</name>
    <name type="common">Eastern brown snake</name>
    <dbReference type="NCBI Taxonomy" id="8673"/>
    <lineage>
        <taxon>Eukaryota</taxon>
        <taxon>Metazoa</taxon>
        <taxon>Chordata</taxon>
        <taxon>Craniata</taxon>
        <taxon>Vertebrata</taxon>
        <taxon>Euteleostomi</taxon>
        <taxon>Lepidosauria</taxon>
        <taxon>Squamata</taxon>
        <taxon>Bifurcata</taxon>
        <taxon>Unidentata</taxon>
        <taxon>Episquamata</taxon>
        <taxon>Toxicofera</taxon>
        <taxon>Serpentes</taxon>
        <taxon>Colubroidea</taxon>
        <taxon>Elapidae</taxon>
        <taxon>Hydrophiinae</taxon>
        <taxon>Pseudonaja</taxon>
    </lineage>
</organism>
<dbReference type="PRINTS" id="PR00245">
    <property type="entry name" value="OLFACTORYR"/>
</dbReference>
<feature type="transmembrane region" description="Helical" evidence="9">
    <location>
        <begin position="265"/>
        <end position="288"/>
    </location>
</feature>
<proteinExistence type="predicted"/>
<keyword evidence="6 9" id="KW-1133">Transmembrane helix</keyword>
<keyword evidence="7 9" id="KW-0472">Membrane</keyword>
<evidence type="ECO:0000256" key="6">
    <source>
        <dbReference type="ARBA" id="ARBA00022989"/>
    </source>
</evidence>
<dbReference type="Pfam" id="PF13853">
    <property type="entry name" value="7tm_4"/>
    <property type="match status" value="1"/>
</dbReference>
<dbReference type="InterPro" id="IPR000276">
    <property type="entry name" value="GPCR_Rhodpsn"/>
</dbReference>
<evidence type="ECO:0000256" key="5">
    <source>
        <dbReference type="ARBA" id="ARBA00022725"/>
    </source>
</evidence>
<evidence type="ECO:0000256" key="4">
    <source>
        <dbReference type="ARBA" id="ARBA00022692"/>
    </source>
</evidence>
<feature type="transmembrane region" description="Helical" evidence="9">
    <location>
        <begin position="99"/>
        <end position="118"/>
    </location>
</feature>
<reference evidence="11" key="1">
    <citation type="submission" date="2025-08" db="UniProtKB">
        <authorList>
            <consortium name="Ensembl"/>
        </authorList>
    </citation>
    <scope>IDENTIFICATION</scope>
</reference>
<feature type="domain" description="G-protein coupled receptors family 1 profile" evidence="10">
    <location>
        <begin position="37"/>
        <end position="286"/>
    </location>
</feature>
<dbReference type="PANTHER" id="PTHR26453">
    <property type="entry name" value="OLFACTORY RECEPTOR"/>
    <property type="match status" value="1"/>
</dbReference>
<dbReference type="PRINTS" id="PR00237">
    <property type="entry name" value="GPCRRHODOPSN"/>
</dbReference>
<evidence type="ECO:0000313" key="12">
    <source>
        <dbReference type="Proteomes" id="UP000472273"/>
    </source>
</evidence>
<dbReference type="Proteomes" id="UP000472273">
    <property type="component" value="Unplaced"/>
</dbReference>
<feature type="transmembrane region" description="Helical" evidence="9">
    <location>
        <begin position="236"/>
        <end position="259"/>
    </location>
</feature>
<evidence type="ECO:0000313" key="11">
    <source>
        <dbReference type="Ensembl" id="ENSPTXP00000014906.1"/>
    </source>
</evidence>
<evidence type="ECO:0000256" key="9">
    <source>
        <dbReference type="SAM" id="Phobius"/>
    </source>
</evidence>
<evidence type="ECO:0000256" key="3">
    <source>
        <dbReference type="ARBA" id="ARBA00022606"/>
    </source>
</evidence>
<dbReference type="GO" id="GO:0004930">
    <property type="term" value="F:G protein-coupled receptor activity"/>
    <property type="evidence" value="ECO:0007669"/>
    <property type="project" value="InterPro"/>
</dbReference>
<dbReference type="Ensembl" id="ENSPTXT00000015372.1">
    <property type="protein sequence ID" value="ENSPTXP00000014906.1"/>
    <property type="gene ID" value="ENSPTXG00000010305.1"/>
</dbReference>
<gene>
    <name evidence="11" type="primary">OR10S1</name>
</gene>
<keyword evidence="3" id="KW-0716">Sensory transduction</keyword>
<dbReference type="InterPro" id="IPR017452">
    <property type="entry name" value="GPCR_Rhodpsn_7TM"/>
</dbReference>
<feature type="transmembrane region" description="Helical" evidence="9">
    <location>
        <begin position="20"/>
        <end position="45"/>
    </location>
</feature>
<dbReference type="FunFam" id="1.20.1070.10:FF:000001">
    <property type="entry name" value="Olfactory receptor"/>
    <property type="match status" value="1"/>
</dbReference>
<dbReference type="SUPFAM" id="SSF81321">
    <property type="entry name" value="Family A G protein-coupled receptor-like"/>
    <property type="match status" value="1"/>
</dbReference>
<keyword evidence="5" id="KW-0552">Olfaction</keyword>
<dbReference type="AlphaFoldDB" id="A0A670Z1K6"/>
<keyword evidence="12" id="KW-1185">Reference proteome</keyword>
<evidence type="ECO:0000256" key="2">
    <source>
        <dbReference type="ARBA" id="ARBA00022475"/>
    </source>
</evidence>
<keyword evidence="8" id="KW-0807">Transducer</keyword>
<dbReference type="Gene3D" id="1.20.1070.10">
    <property type="entry name" value="Rhodopsin 7-helix transmembrane proteins"/>
    <property type="match status" value="1"/>
</dbReference>
<evidence type="ECO:0000256" key="8">
    <source>
        <dbReference type="ARBA" id="ARBA00023224"/>
    </source>
</evidence>
<evidence type="ECO:0000256" key="1">
    <source>
        <dbReference type="ARBA" id="ARBA00004651"/>
    </source>
</evidence>